<organism evidence="1 2">
    <name type="scientific">Tritrichomonas musculus</name>
    <dbReference type="NCBI Taxonomy" id="1915356"/>
    <lineage>
        <taxon>Eukaryota</taxon>
        <taxon>Metamonada</taxon>
        <taxon>Parabasalia</taxon>
        <taxon>Tritrichomonadida</taxon>
        <taxon>Tritrichomonadidae</taxon>
        <taxon>Tritrichomonas</taxon>
    </lineage>
</organism>
<keyword evidence="2" id="KW-1185">Reference proteome</keyword>
<dbReference type="EMBL" id="JAPFFF010000003">
    <property type="protein sequence ID" value="KAK8895390.1"/>
    <property type="molecule type" value="Genomic_DNA"/>
</dbReference>
<sequence length="54" mass="6341">MSKREATSTLLSIWKTITPYDVKLAFEKAISIYTDDLDDSNYSEDIEFEKNYKL</sequence>
<gene>
    <name evidence="1" type="ORF">M9Y10_023853</name>
</gene>
<protein>
    <submittedName>
        <fullName evidence="1">Uncharacterized protein</fullName>
    </submittedName>
</protein>
<name>A0ABR2KWA7_9EUKA</name>
<accession>A0ABR2KWA7</accession>
<reference evidence="1 2" key="1">
    <citation type="submission" date="2024-04" db="EMBL/GenBank/DDBJ databases">
        <title>Tritrichomonas musculus Genome.</title>
        <authorList>
            <person name="Alves-Ferreira E."/>
            <person name="Grigg M."/>
            <person name="Lorenzi H."/>
            <person name="Galac M."/>
        </authorList>
    </citation>
    <scope>NUCLEOTIDE SEQUENCE [LARGE SCALE GENOMIC DNA]</scope>
    <source>
        <strain evidence="1 2">EAF2021</strain>
    </source>
</reference>
<dbReference type="Proteomes" id="UP001470230">
    <property type="component" value="Unassembled WGS sequence"/>
</dbReference>
<comment type="caution">
    <text evidence="1">The sequence shown here is derived from an EMBL/GenBank/DDBJ whole genome shotgun (WGS) entry which is preliminary data.</text>
</comment>
<evidence type="ECO:0000313" key="2">
    <source>
        <dbReference type="Proteomes" id="UP001470230"/>
    </source>
</evidence>
<proteinExistence type="predicted"/>
<evidence type="ECO:0000313" key="1">
    <source>
        <dbReference type="EMBL" id="KAK8895390.1"/>
    </source>
</evidence>